<evidence type="ECO:0000313" key="1">
    <source>
        <dbReference type="EMBL" id="AXA84830.1"/>
    </source>
</evidence>
<dbReference type="AlphaFoldDB" id="A0A344J720"/>
<dbReference type="RefSeq" id="WP_112927043.1">
    <property type="nucleotide sequence ID" value="NZ_CP029556.1"/>
</dbReference>
<accession>A0A344J720</accession>
<dbReference type="EMBL" id="CP029556">
    <property type="protein sequence ID" value="AXA84830.1"/>
    <property type="molecule type" value="Genomic_DNA"/>
</dbReference>
<protein>
    <submittedName>
        <fullName evidence="1">Uncharacterized protein</fullName>
    </submittedName>
</protein>
<dbReference type="KEGG" id="lue:DCD74_09155"/>
<dbReference type="OrthoDB" id="5985451at2"/>
<proteinExistence type="predicted"/>
<reference evidence="2" key="1">
    <citation type="submission" date="2018-05" db="EMBL/GenBank/DDBJ databases">
        <title>Luteimonas pekinense sp. nov., isolated from human Meibomian gland secretions, Beijing, China.</title>
        <authorList>
            <person name="Wen T."/>
            <person name="Bai H."/>
            <person name="Lv H."/>
        </authorList>
    </citation>
    <scope>NUCLEOTIDE SEQUENCE [LARGE SCALE GENOMIC DNA]</scope>
    <source>
        <strain evidence="2">83-4</strain>
    </source>
</reference>
<name>A0A344J720_9GAMM</name>
<keyword evidence="2" id="KW-1185">Reference proteome</keyword>
<gene>
    <name evidence="1" type="ORF">DCD74_09155</name>
</gene>
<dbReference type="Proteomes" id="UP000251842">
    <property type="component" value="Chromosome"/>
</dbReference>
<evidence type="ECO:0000313" key="2">
    <source>
        <dbReference type="Proteomes" id="UP000251842"/>
    </source>
</evidence>
<organism evidence="1 2">
    <name type="scientific">Solilutibacter oculi</name>
    <dbReference type="NCBI Taxonomy" id="2698682"/>
    <lineage>
        <taxon>Bacteria</taxon>
        <taxon>Pseudomonadati</taxon>
        <taxon>Pseudomonadota</taxon>
        <taxon>Gammaproteobacteria</taxon>
        <taxon>Lysobacterales</taxon>
        <taxon>Lysobacteraceae</taxon>
        <taxon>Solilutibacter</taxon>
    </lineage>
</organism>
<sequence>MRYYLTLPDPDKARVGGDFGFHSHGAAGFAEELQAALREGTLFSKWLATQDEPDDVDPALGATDPDAVVTGEMHDLHVDLEAVTRLSGDVLKHRLRLLAGSNWQLKDVAAA</sequence>